<dbReference type="Gene3D" id="2.40.10.10">
    <property type="entry name" value="Trypsin-like serine proteases"/>
    <property type="match status" value="2"/>
</dbReference>
<dbReference type="RefSeq" id="WP_075126948.1">
    <property type="nucleotide sequence ID" value="NZ_MSIE01000032.1"/>
</dbReference>
<dbReference type="Proteomes" id="UP000185596">
    <property type="component" value="Unassembled WGS sequence"/>
</dbReference>
<evidence type="ECO:0000313" key="3">
    <source>
        <dbReference type="EMBL" id="OLF16147.1"/>
    </source>
</evidence>
<reference evidence="3 4" key="1">
    <citation type="submission" date="2016-12" db="EMBL/GenBank/DDBJ databases">
        <title>The draft genome sequence of Actinophytocola sp. 11-183.</title>
        <authorList>
            <person name="Wang W."/>
            <person name="Yuan L."/>
        </authorList>
    </citation>
    <scope>NUCLEOTIDE SEQUENCE [LARGE SCALE GENOMIC DNA]</scope>
    <source>
        <strain evidence="3 4">11-183</strain>
    </source>
</reference>
<dbReference type="GO" id="GO:0006508">
    <property type="term" value="P:proteolysis"/>
    <property type="evidence" value="ECO:0007669"/>
    <property type="project" value="InterPro"/>
</dbReference>
<gene>
    <name evidence="3" type="ORF">BU204_18540</name>
</gene>
<evidence type="ECO:0000313" key="4">
    <source>
        <dbReference type="Proteomes" id="UP000185596"/>
    </source>
</evidence>
<dbReference type="OrthoDB" id="5121599at2"/>
<evidence type="ECO:0000256" key="2">
    <source>
        <dbReference type="SAM" id="SignalP"/>
    </source>
</evidence>
<evidence type="ECO:0000256" key="1">
    <source>
        <dbReference type="ARBA" id="ARBA00022729"/>
    </source>
</evidence>
<dbReference type="STRING" id="1912961.BU204_18540"/>
<proteinExistence type="predicted"/>
<dbReference type="InterPro" id="IPR043504">
    <property type="entry name" value="Peptidase_S1_PA_chymotrypsin"/>
</dbReference>
<dbReference type="InterPro" id="IPR009003">
    <property type="entry name" value="Peptidase_S1_PA"/>
</dbReference>
<dbReference type="PROSITE" id="PS00134">
    <property type="entry name" value="TRYPSIN_HIS"/>
    <property type="match status" value="1"/>
</dbReference>
<protein>
    <submittedName>
        <fullName evidence="3">Peptidase</fullName>
    </submittedName>
</protein>
<dbReference type="GO" id="GO:0004252">
    <property type="term" value="F:serine-type endopeptidase activity"/>
    <property type="evidence" value="ECO:0007669"/>
    <property type="project" value="InterPro"/>
</dbReference>
<accession>A0A1Q8CP63</accession>
<keyword evidence="4" id="KW-1185">Reference proteome</keyword>
<dbReference type="PANTHER" id="PTHR15462:SF19">
    <property type="entry name" value="PEPTIDASE S1 DOMAIN-CONTAINING PROTEIN"/>
    <property type="match status" value="1"/>
</dbReference>
<keyword evidence="1 2" id="KW-0732">Signal</keyword>
<dbReference type="InterPro" id="IPR050966">
    <property type="entry name" value="Glutamyl_endopeptidase"/>
</dbReference>
<organism evidence="3 4">
    <name type="scientific">Actinophytocola xanthii</name>
    <dbReference type="NCBI Taxonomy" id="1912961"/>
    <lineage>
        <taxon>Bacteria</taxon>
        <taxon>Bacillati</taxon>
        <taxon>Actinomycetota</taxon>
        <taxon>Actinomycetes</taxon>
        <taxon>Pseudonocardiales</taxon>
        <taxon>Pseudonocardiaceae</taxon>
    </lineage>
</organism>
<dbReference type="SUPFAM" id="SSF50494">
    <property type="entry name" value="Trypsin-like serine proteases"/>
    <property type="match status" value="1"/>
</dbReference>
<dbReference type="InterPro" id="IPR018114">
    <property type="entry name" value="TRYPSIN_HIS"/>
</dbReference>
<dbReference type="EMBL" id="MSIE01000032">
    <property type="protein sequence ID" value="OLF16147.1"/>
    <property type="molecule type" value="Genomic_DNA"/>
</dbReference>
<feature type="chain" id="PRO_5012954583" evidence="2">
    <location>
        <begin position="27"/>
        <end position="322"/>
    </location>
</feature>
<dbReference type="PANTHER" id="PTHR15462">
    <property type="entry name" value="SERINE PROTEASE"/>
    <property type="match status" value="1"/>
</dbReference>
<feature type="signal peptide" evidence="2">
    <location>
        <begin position="1"/>
        <end position="26"/>
    </location>
</feature>
<dbReference type="AlphaFoldDB" id="A0A1Q8CP63"/>
<name>A0A1Q8CP63_9PSEU</name>
<comment type="caution">
    <text evidence="3">The sequence shown here is derived from an EMBL/GenBank/DDBJ whole genome shotgun (WGS) entry which is preliminary data.</text>
</comment>
<sequence>MRKLYWPTLLAVTGLAVTALAGPATAAPASPVGVHRVAASPESVAARWTPEAMRSAVPIERLLPAADARELTRDVRRGTPQVVPPTSPPARDVTPMAFPEGGAPWPGGGAIESTAGRVFFTYAGRRASCSGNAVTSANKSVVMTAGHCVKLDGAWHTDWVFVPAYDNGATPYGTWSARATFATPQWTATEDINYDVGAAVVAPLSGQSLTDVVGAQGIAFNQARGQNMYAFGWPAAAPYDGSQMVYCSGRTFNALISDGIGMTCDMTGGSSGGPWLLNFTESTGTGIQNSVNSYKINFIPTWMFGPYFGTDAQGVYTTAQAA</sequence>